<proteinExistence type="predicted"/>
<dbReference type="EMBL" id="GEDG01035185">
    <property type="protein sequence ID" value="JAP09344.1"/>
    <property type="molecule type" value="Transcribed_RNA"/>
</dbReference>
<organism evidence="2">
    <name type="scientific">Solanum chacoense</name>
    <name type="common">Chaco potato</name>
    <dbReference type="NCBI Taxonomy" id="4108"/>
    <lineage>
        <taxon>Eukaryota</taxon>
        <taxon>Viridiplantae</taxon>
        <taxon>Streptophyta</taxon>
        <taxon>Embryophyta</taxon>
        <taxon>Tracheophyta</taxon>
        <taxon>Spermatophyta</taxon>
        <taxon>Magnoliopsida</taxon>
        <taxon>eudicotyledons</taxon>
        <taxon>Gunneridae</taxon>
        <taxon>Pentapetalae</taxon>
        <taxon>asterids</taxon>
        <taxon>lamiids</taxon>
        <taxon>Solanales</taxon>
        <taxon>Solanaceae</taxon>
        <taxon>Solanoideae</taxon>
        <taxon>Solaneae</taxon>
        <taxon>Solanum</taxon>
    </lineage>
</organism>
<reference evidence="2" key="1">
    <citation type="submission" date="2015-12" db="EMBL/GenBank/DDBJ databases">
        <title>Gene expression during late stages of embryo sac development: a critical building block for successful pollen-pistil interactions.</title>
        <authorList>
            <person name="Liu Y."/>
            <person name="Joly V."/>
            <person name="Sabar M."/>
            <person name="Matton D.P."/>
        </authorList>
    </citation>
    <scope>NUCLEOTIDE SEQUENCE</scope>
</reference>
<feature type="non-terminal residue" evidence="2">
    <location>
        <position position="1"/>
    </location>
</feature>
<protein>
    <submittedName>
        <fullName evidence="2">Putative ovule protein</fullName>
    </submittedName>
</protein>
<sequence length="76" mass="8518">GIDVEQSSVSKESNEVEEMGGSSSSSFVGTAIGLKEIESEFIIHRYISEHRKLQSKYRELKGSRRVVSKMSLPEIE</sequence>
<dbReference type="AlphaFoldDB" id="A0A0V0GPW6"/>
<feature type="region of interest" description="Disordered" evidence="1">
    <location>
        <begin position="1"/>
        <end position="27"/>
    </location>
</feature>
<accession>A0A0V0GPW6</accession>
<evidence type="ECO:0000313" key="2">
    <source>
        <dbReference type="EMBL" id="JAP09344.1"/>
    </source>
</evidence>
<evidence type="ECO:0000256" key="1">
    <source>
        <dbReference type="SAM" id="MobiDB-lite"/>
    </source>
</evidence>
<feature type="compositionally biased region" description="Low complexity" evidence="1">
    <location>
        <begin position="1"/>
        <end position="11"/>
    </location>
</feature>
<name>A0A0V0GPW6_SOLCH</name>